<feature type="domain" description="DDE" evidence="1">
    <location>
        <begin position="290"/>
        <end position="406"/>
    </location>
</feature>
<dbReference type="InterPro" id="IPR024064">
    <property type="entry name" value="FdhE-like_sf"/>
</dbReference>
<sequence length="484" mass="56154">MIALINNLLNINKILFSLLESFLILFIKNPIVPKSHKPVNKPYRKIEVDDMPPIVENNKSYDYQVLLKEYKLKHSKPLKPINRRKKSNISSSTYCPYCGAPKEYLYENNGSNGQLLCKVCDNTFVPNSKPKKSVTFRCPYCGYTLEKIKDRSNFSIYKCKNNDCDYFIKKFNSMSSKDKELYNKDPGKFKLRYIYRDYNFTLENLASNTPNSPKIDINRAHNSLTTIGYILTFYVNYGLSSREVSSVMKDVFNVSVSHQTVLNYAQAAAYYLSDFTKDKVENISDILCGDETYIKIKGKWRYIFLILDPVNKIIVSNFISKNRDTFSACSAIKSALDCFSKLPENLTFVFDGNPIYQLAKYFYSKHGINFDIKTVVGLTNNDIISTEYRPYKQFIERLNRTFKDNYRHTNGFGSFDGAITYVTLFTAWFNFLRPHSVLDNEVPIHLKELDRYANMPTKWAKLIELSQLHAIEKEKERVFSEAAA</sequence>
<comment type="caution">
    <text evidence="2">The sequence shown here is derived from an EMBL/GenBank/DDBJ whole genome shotgun (WGS) entry which is preliminary data.</text>
</comment>
<reference evidence="2 3" key="1">
    <citation type="submission" date="2019-03" db="EMBL/GenBank/DDBJ databases">
        <title>Draft genome sequence data and analysis of a Fermenting Bacterium, Soehngenia longevitae strain 1933PT, isolated from petroleum reservoir in Azerbaijan.</title>
        <authorList>
            <person name="Grouzdev D.S."/>
            <person name="Bidzhieva S.K."/>
            <person name="Sokolova D.S."/>
            <person name="Tourova T.P."/>
            <person name="Poltaraus A.B."/>
            <person name="Nazina T.N."/>
        </authorList>
    </citation>
    <scope>NUCLEOTIDE SEQUENCE [LARGE SCALE GENOMIC DNA]</scope>
    <source>
        <strain evidence="2 3">1933P</strain>
    </source>
</reference>
<dbReference type="InterPro" id="IPR032874">
    <property type="entry name" value="DDE_dom"/>
</dbReference>
<dbReference type="InterPro" id="IPR012337">
    <property type="entry name" value="RNaseH-like_sf"/>
</dbReference>
<dbReference type="InterPro" id="IPR036397">
    <property type="entry name" value="RNaseH_sf"/>
</dbReference>
<dbReference type="Pfam" id="PF13610">
    <property type="entry name" value="DDE_Tnp_IS240"/>
    <property type="match status" value="1"/>
</dbReference>
<protein>
    <submittedName>
        <fullName evidence="2">DDE domain-containing protein</fullName>
    </submittedName>
</protein>
<dbReference type="OrthoDB" id="1376408at2"/>
<accession>A0A4Z0D3R7</accession>
<name>A0A4Z0D3R7_9FIRM</name>
<dbReference type="AlphaFoldDB" id="A0A4Z0D3R7"/>
<evidence type="ECO:0000313" key="2">
    <source>
        <dbReference type="EMBL" id="TFZ39376.1"/>
    </source>
</evidence>
<dbReference type="Proteomes" id="UP000298381">
    <property type="component" value="Unassembled WGS sequence"/>
</dbReference>
<proteinExistence type="predicted"/>
<evidence type="ECO:0000313" key="3">
    <source>
        <dbReference type="Proteomes" id="UP000298381"/>
    </source>
</evidence>
<dbReference type="RefSeq" id="WP_135271618.1">
    <property type="nucleotide sequence ID" value="NZ_SRIB01000013.1"/>
</dbReference>
<keyword evidence="3" id="KW-1185">Reference proteome</keyword>
<dbReference type="EMBL" id="SRIB01000013">
    <property type="protein sequence ID" value="TFZ39376.1"/>
    <property type="molecule type" value="Genomic_DNA"/>
</dbReference>
<dbReference type="Gene3D" id="3.30.420.10">
    <property type="entry name" value="Ribonuclease H-like superfamily/Ribonuclease H"/>
    <property type="match status" value="1"/>
</dbReference>
<dbReference type="GO" id="GO:0003676">
    <property type="term" value="F:nucleic acid binding"/>
    <property type="evidence" value="ECO:0007669"/>
    <property type="project" value="InterPro"/>
</dbReference>
<dbReference type="SUPFAM" id="SSF144020">
    <property type="entry name" value="FdhE-like"/>
    <property type="match status" value="1"/>
</dbReference>
<organism evidence="2 3">
    <name type="scientific">Soehngenia longivitae</name>
    <dbReference type="NCBI Taxonomy" id="2562294"/>
    <lineage>
        <taxon>Bacteria</taxon>
        <taxon>Bacillati</taxon>
        <taxon>Bacillota</taxon>
        <taxon>Tissierellia</taxon>
        <taxon>Tissierellales</taxon>
        <taxon>Tissierellaceae</taxon>
        <taxon>Soehngenia</taxon>
    </lineage>
</organism>
<gene>
    <name evidence="2" type="ORF">E4100_08480</name>
</gene>
<evidence type="ECO:0000259" key="1">
    <source>
        <dbReference type="Pfam" id="PF13610"/>
    </source>
</evidence>
<dbReference type="SUPFAM" id="SSF53098">
    <property type="entry name" value="Ribonuclease H-like"/>
    <property type="match status" value="1"/>
</dbReference>